<comment type="caution">
    <text evidence="2">The sequence shown here is derived from an EMBL/GenBank/DDBJ whole genome shotgun (WGS) entry which is preliminary data.</text>
</comment>
<dbReference type="RefSeq" id="WP_120101401.1">
    <property type="nucleotide sequence ID" value="NZ_QKNY01000005.1"/>
</dbReference>
<organism evidence="2 3">
    <name type="scientific">Halonotius aquaticus</name>
    <dbReference type="NCBI Taxonomy" id="2216978"/>
    <lineage>
        <taxon>Archaea</taxon>
        <taxon>Methanobacteriati</taxon>
        <taxon>Methanobacteriota</taxon>
        <taxon>Stenosarchaea group</taxon>
        <taxon>Halobacteria</taxon>
        <taxon>Halobacteriales</taxon>
        <taxon>Haloferacaceae</taxon>
        <taxon>Halonotius</taxon>
    </lineage>
</organism>
<protein>
    <submittedName>
        <fullName evidence="2">Uncharacterized protein</fullName>
    </submittedName>
</protein>
<reference evidence="2 3" key="1">
    <citation type="submission" date="2018-06" db="EMBL/GenBank/DDBJ databases">
        <title>Halonotius sp. F13-13 a new haloarchaeeon isolated from a solar saltern from Isla Cristina, Huelva, Spain.</title>
        <authorList>
            <person name="Duran-Viseras A."/>
            <person name="Sanchez-Porro C."/>
            <person name="Ventosa A."/>
        </authorList>
    </citation>
    <scope>NUCLEOTIDE SEQUENCE [LARGE SCALE GENOMIC DNA]</scope>
    <source>
        <strain evidence="2 3">F13-13</strain>
    </source>
</reference>
<evidence type="ECO:0000313" key="3">
    <source>
        <dbReference type="Proteomes" id="UP000276588"/>
    </source>
</evidence>
<dbReference type="AlphaFoldDB" id="A0A3A6PXL8"/>
<sequence>MAGSEPSADDDPDEDTFAALTLKERIAVATAQDPSKAIVVILLGLFALTFLVALSLVFPVVAGLFLLGTLLLVVLAVGGYVVLTRLGG</sequence>
<proteinExistence type="predicted"/>
<dbReference type="OrthoDB" id="381641at2157"/>
<feature type="transmembrane region" description="Helical" evidence="1">
    <location>
        <begin position="64"/>
        <end position="83"/>
    </location>
</feature>
<keyword evidence="3" id="KW-1185">Reference proteome</keyword>
<name>A0A3A6PXL8_9EURY</name>
<dbReference type="EMBL" id="QKNY01000005">
    <property type="protein sequence ID" value="RJX44092.1"/>
    <property type="molecule type" value="Genomic_DNA"/>
</dbReference>
<accession>A0A3A6PXL8</accession>
<keyword evidence="1" id="KW-0472">Membrane</keyword>
<feature type="transmembrane region" description="Helical" evidence="1">
    <location>
        <begin position="37"/>
        <end position="58"/>
    </location>
</feature>
<keyword evidence="1" id="KW-1133">Transmembrane helix</keyword>
<dbReference type="Proteomes" id="UP000276588">
    <property type="component" value="Unassembled WGS sequence"/>
</dbReference>
<keyword evidence="1" id="KW-0812">Transmembrane</keyword>
<gene>
    <name evidence="2" type="ORF">DM826_03170</name>
</gene>
<evidence type="ECO:0000256" key="1">
    <source>
        <dbReference type="SAM" id="Phobius"/>
    </source>
</evidence>
<evidence type="ECO:0000313" key="2">
    <source>
        <dbReference type="EMBL" id="RJX44092.1"/>
    </source>
</evidence>